<gene>
    <name evidence="1" type="ORF">Pyn_07296</name>
</gene>
<sequence>MGFAFCKNSSNSIEMVVTTRKNQQAIVLSSAEIKANGSDIIVHGKKSVIWNSGEKKANSMT</sequence>
<keyword evidence="2" id="KW-1185">Reference proteome</keyword>
<dbReference type="Proteomes" id="UP000250321">
    <property type="component" value="Unassembled WGS sequence"/>
</dbReference>
<dbReference type="EMBL" id="PJQY01002417">
    <property type="protein sequence ID" value="PQP93899.1"/>
    <property type="molecule type" value="Genomic_DNA"/>
</dbReference>
<proteinExistence type="predicted"/>
<comment type="caution">
    <text evidence="1">The sequence shown here is derived from an EMBL/GenBank/DDBJ whole genome shotgun (WGS) entry which is preliminary data.</text>
</comment>
<organism evidence="1 2">
    <name type="scientific">Prunus yedoensis var. nudiflora</name>
    <dbReference type="NCBI Taxonomy" id="2094558"/>
    <lineage>
        <taxon>Eukaryota</taxon>
        <taxon>Viridiplantae</taxon>
        <taxon>Streptophyta</taxon>
        <taxon>Embryophyta</taxon>
        <taxon>Tracheophyta</taxon>
        <taxon>Spermatophyta</taxon>
        <taxon>Magnoliopsida</taxon>
        <taxon>eudicotyledons</taxon>
        <taxon>Gunneridae</taxon>
        <taxon>Pentapetalae</taxon>
        <taxon>rosids</taxon>
        <taxon>fabids</taxon>
        <taxon>Rosales</taxon>
        <taxon>Rosaceae</taxon>
        <taxon>Amygdaloideae</taxon>
        <taxon>Amygdaleae</taxon>
        <taxon>Prunus</taxon>
    </lineage>
</organism>
<dbReference type="AlphaFoldDB" id="A0A314XNA3"/>
<accession>A0A314XNA3</accession>
<protein>
    <submittedName>
        <fullName evidence="1">Uncharacterized protein</fullName>
    </submittedName>
</protein>
<name>A0A314XNA3_PRUYE</name>
<evidence type="ECO:0000313" key="1">
    <source>
        <dbReference type="EMBL" id="PQP93899.1"/>
    </source>
</evidence>
<reference evidence="1 2" key="1">
    <citation type="submission" date="2018-02" db="EMBL/GenBank/DDBJ databases">
        <title>Draft genome of wild Prunus yedoensis var. nudiflora.</title>
        <authorList>
            <person name="Baek S."/>
            <person name="Kim J.-H."/>
            <person name="Choi K."/>
            <person name="Kim G.-B."/>
            <person name="Cho A."/>
            <person name="Jang H."/>
            <person name="Shin C.-H."/>
            <person name="Yu H.-J."/>
            <person name="Mun J.-H."/>
        </authorList>
    </citation>
    <scope>NUCLEOTIDE SEQUENCE [LARGE SCALE GENOMIC DNA]</scope>
    <source>
        <strain evidence="2">cv. Jeju island</strain>
        <tissue evidence="1">Leaf</tissue>
    </source>
</reference>
<evidence type="ECO:0000313" key="2">
    <source>
        <dbReference type="Proteomes" id="UP000250321"/>
    </source>
</evidence>